<dbReference type="InterPro" id="IPR028082">
    <property type="entry name" value="Peripla_BP_I"/>
</dbReference>
<dbReference type="Pfam" id="PF00392">
    <property type="entry name" value="GntR"/>
    <property type="match status" value="1"/>
</dbReference>
<dbReference type="InterPro" id="IPR036388">
    <property type="entry name" value="WH-like_DNA-bd_sf"/>
</dbReference>
<dbReference type="Proteomes" id="UP001172083">
    <property type="component" value="Unassembled WGS sequence"/>
</dbReference>
<dbReference type="PANTHER" id="PTHR38445">
    <property type="entry name" value="HTH-TYPE TRANSCRIPTIONAL REPRESSOR YTRA"/>
    <property type="match status" value="1"/>
</dbReference>
<dbReference type="SUPFAM" id="SSF46785">
    <property type="entry name" value="Winged helix' DNA-binding domain"/>
    <property type="match status" value="1"/>
</dbReference>
<dbReference type="PROSITE" id="PS50949">
    <property type="entry name" value="HTH_GNTR"/>
    <property type="match status" value="1"/>
</dbReference>
<accession>A0ABT8L6R2</accession>
<dbReference type="InterPro" id="IPR046335">
    <property type="entry name" value="LacI/GalR-like_sensor"/>
</dbReference>
<comment type="caution">
    <text evidence="5">The sequence shown here is derived from an EMBL/GenBank/DDBJ whole genome shotgun (WGS) entry which is preliminary data.</text>
</comment>
<reference evidence="5" key="1">
    <citation type="submission" date="2023-06" db="EMBL/GenBank/DDBJ databases">
        <title>Genomic of Agaribacillus aureum.</title>
        <authorList>
            <person name="Wang G."/>
        </authorList>
    </citation>
    <scope>NUCLEOTIDE SEQUENCE</scope>
    <source>
        <strain evidence="5">BMA12</strain>
    </source>
</reference>
<dbReference type="SUPFAM" id="SSF53822">
    <property type="entry name" value="Periplasmic binding protein-like I"/>
    <property type="match status" value="1"/>
</dbReference>
<evidence type="ECO:0000256" key="2">
    <source>
        <dbReference type="ARBA" id="ARBA00023125"/>
    </source>
</evidence>
<keyword evidence="2" id="KW-0238">DNA-binding</keyword>
<evidence type="ECO:0000313" key="6">
    <source>
        <dbReference type="Proteomes" id="UP001172083"/>
    </source>
</evidence>
<dbReference type="InterPro" id="IPR000524">
    <property type="entry name" value="Tscrpt_reg_HTH_GntR"/>
</dbReference>
<keyword evidence="1" id="KW-0805">Transcription regulation</keyword>
<organism evidence="5 6">
    <name type="scientific">Agaribacillus aureus</name>
    <dbReference type="NCBI Taxonomy" id="3051825"/>
    <lineage>
        <taxon>Bacteria</taxon>
        <taxon>Pseudomonadati</taxon>
        <taxon>Bacteroidota</taxon>
        <taxon>Cytophagia</taxon>
        <taxon>Cytophagales</taxon>
        <taxon>Splendidivirgaceae</taxon>
        <taxon>Agaribacillus</taxon>
    </lineage>
</organism>
<gene>
    <name evidence="5" type="ORF">QQ020_15350</name>
</gene>
<keyword evidence="6" id="KW-1185">Reference proteome</keyword>
<dbReference type="Gene3D" id="3.40.50.2300">
    <property type="match status" value="2"/>
</dbReference>
<sequence length="340" mass="39095">MEPYIFDFDIEKHPSRPKYLQLADALLADIEIGKLKLNQPLPSVNKLSKELSISRETVFKALNYLSERGVIKSANRQGYFVINTDVRRKARIFFLLDKFTTFKEQMYLSFQKTIGDQGDVEIFFHHHNLSVFRSLIIDNLPHYTHFVILTFLREDVSDILNLIPSNKRLIIDSYEPGLSGDYPMIYQDFASDIYNALEKAGDKLEKYKRLVLVAPGTLFHSDLVVRGFQKFAKDSGFPTKVVRSVDTDDFHKGDVYLTLSGYDMELVEVIKLSRSRKYKIGKDIGIISYNDTPVKEVLEDGITVINTNWKYMGSKAASMLLDQEIHTIANPTQLIFRNSL</sequence>
<dbReference type="InterPro" id="IPR036390">
    <property type="entry name" value="WH_DNA-bd_sf"/>
</dbReference>
<feature type="domain" description="HTH gntR-type" evidence="4">
    <location>
        <begin position="16"/>
        <end position="84"/>
    </location>
</feature>
<dbReference type="RefSeq" id="WP_346758784.1">
    <property type="nucleotide sequence ID" value="NZ_JAUJEB010000003.1"/>
</dbReference>
<dbReference type="PRINTS" id="PR00035">
    <property type="entry name" value="HTHGNTR"/>
</dbReference>
<protein>
    <submittedName>
        <fullName evidence="5">GntR family transcriptional regulator</fullName>
    </submittedName>
</protein>
<evidence type="ECO:0000259" key="4">
    <source>
        <dbReference type="PROSITE" id="PS50949"/>
    </source>
</evidence>
<dbReference type="CDD" id="cd07377">
    <property type="entry name" value="WHTH_GntR"/>
    <property type="match status" value="1"/>
</dbReference>
<dbReference type="PANTHER" id="PTHR38445:SF10">
    <property type="entry name" value="GNTR-FAMILY TRANSCRIPTIONAL REGULATOR"/>
    <property type="match status" value="1"/>
</dbReference>
<dbReference type="SMART" id="SM00345">
    <property type="entry name" value="HTH_GNTR"/>
    <property type="match status" value="1"/>
</dbReference>
<evidence type="ECO:0000256" key="3">
    <source>
        <dbReference type="ARBA" id="ARBA00023163"/>
    </source>
</evidence>
<name>A0ABT8L6R2_9BACT</name>
<dbReference type="Gene3D" id="1.10.10.10">
    <property type="entry name" value="Winged helix-like DNA-binding domain superfamily/Winged helix DNA-binding domain"/>
    <property type="match status" value="1"/>
</dbReference>
<dbReference type="EMBL" id="JAUJEB010000003">
    <property type="protein sequence ID" value="MDN5213445.1"/>
    <property type="molecule type" value="Genomic_DNA"/>
</dbReference>
<dbReference type="Pfam" id="PF13377">
    <property type="entry name" value="Peripla_BP_3"/>
    <property type="match status" value="1"/>
</dbReference>
<evidence type="ECO:0000313" key="5">
    <source>
        <dbReference type="EMBL" id="MDN5213445.1"/>
    </source>
</evidence>
<proteinExistence type="predicted"/>
<keyword evidence="3" id="KW-0804">Transcription</keyword>
<evidence type="ECO:0000256" key="1">
    <source>
        <dbReference type="ARBA" id="ARBA00023015"/>
    </source>
</evidence>